<evidence type="ECO:0000313" key="2">
    <source>
        <dbReference type="EMBL" id="TNN87908.1"/>
    </source>
</evidence>
<comment type="caution">
    <text evidence="2">The sequence shown here is derived from an EMBL/GenBank/DDBJ whole genome shotgun (WGS) entry which is preliminary data.</text>
</comment>
<evidence type="ECO:0000313" key="3">
    <source>
        <dbReference type="Proteomes" id="UP000314294"/>
    </source>
</evidence>
<feature type="region of interest" description="Disordered" evidence="1">
    <location>
        <begin position="50"/>
        <end position="106"/>
    </location>
</feature>
<protein>
    <submittedName>
        <fullName evidence="2">Uncharacterized protein</fullName>
    </submittedName>
</protein>
<organism evidence="2 3">
    <name type="scientific">Liparis tanakae</name>
    <name type="common">Tanaka's snailfish</name>
    <dbReference type="NCBI Taxonomy" id="230148"/>
    <lineage>
        <taxon>Eukaryota</taxon>
        <taxon>Metazoa</taxon>
        <taxon>Chordata</taxon>
        <taxon>Craniata</taxon>
        <taxon>Vertebrata</taxon>
        <taxon>Euteleostomi</taxon>
        <taxon>Actinopterygii</taxon>
        <taxon>Neopterygii</taxon>
        <taxon>Teleostei</taxon>
        <taxon>Neoteleostei</taxon>
        <taxon>Acanthomorphata</taxon>
        <taxon>Eupercaria</taxon>
        <taxon>Perciformes</taxon>
        <taxon>Cottioidei</taxon>
        <taxon>Cottales</taxon>
        <taxon>Liparidae</taxon>
        <taxon>Liparis</taxon>
    </lineage>
</organism>
<dbReference type="Proteomes" id="UP000314294">
    <property type="component" value="Unassembled WGS sequence"/>
</dbReference>
<keyword evidence="3" id="KW-1185">Reference proteome</keyword>
<gene>
    <name evidence="2" type="ORF">EYF80_001872</name>
</gene>
<sequence>MMMDPKKRGSCQHAVIAQGIGTEQYLLRVISYLSQCATTEKSTFAAHLAANSADQACSTTEKERRQREREKGMLAVEERGRIDWKQGGTGKKKQKNQRSSSNNEQGGSAELLRLCCWLDALSITPPAPQHLPQTHSRSAVPTDNDLQGTCGLSAAIGEKRRERETLTSSNSE</sequence>
<reference evidence="2 3" key="1">
    <citation type="submission" date="2019-03" db="EMBL/GenBank/DDBJ databases">
        <title>First draft genome of Liparis tanakae, snailfish: a comprehensive survey of snailfish specific genes.</title>
        <authorList>
            <person name="Kim W."/>
            <person name="Song I."/>
            <person name="Jeong J.-H."/>
            <person name="Kim D."/>
            <person name="Kim S."/>
            <person name="Ryu S."/>
            <person name="Song J.Y."/>
            <person name="Lee S.K."/>
        </authorList>
    </citation>
    <scope>NUCLEOTIDE SEQUENCE [LARGE SCALE GENOMIC DNA]</scope>
    <source>
        <tissue evidence="2">Muscle</tissue>
    </source>
</reference>
<proteinExistence type="predicted"/>
<feature type="region of interest" description="Disordered" evidence="1">
    <location>
        <begin position="127"/>
        <end position="172"/>
    </location>
</feature>
<feature type="compositionally biased region" description="Polar residues" evidence="1">
    <location>
        <begin position="131"/>
        <end position="147"/>
    </location>
</feature>
<feature type="compositionally biased region" description="Basic and acidic residues" evidence="1">
    <location>
        <begin position="60"/>
        <end position="84"/>
    </location>
</feature>
<dbReference type="EMBL" id="SRLO01000008">
    <property type="protein sequence ID" value="TNN87908.1"/>
    <property type="molecule type" value="Genomic_DNA"/>
</dbReference>
<accession>A0A4Z2JE21</accession>
<name>A0A4Z2JE21_9TELE</name>
<evidence type="ECO:0000256" key="1">
    <source>
        <dbReference type="SAM" id="MobiDB-lite"/>
    </source>
</evidence>
<dbReference type="AlphaFoldDB" id="A0A4Z2JE21"/>